<keyword evidence="6 8" id="KW-1133">Transmembrane helix</keyword>
<sequence>MLYKDGAIELRRRDRWTVMMIFVVMMAFLFALSLGSHVADLHAALPGILWMAFLFAGMIGMGKTFANEVREEALTGLILAPGDKIAIYLAKLTGAFVFMVLIEIVSTPLFLEVFQVPWRGPWTLWLLILALGAAGFVEVGTLLSTMSVHTSSGDLILTMLLLPLEIPVMIMTVQATRDLLTLTRAGFWLWIHGLIAYDAIFWVLPLMLYDYVWEV</sequence>
<comment type="similarity">
    <text evidence="2">Belongs to the CcmB/CycW/HelB family.</text>
</comment>
<dbReference type="PANTHER" id="PTHR30070:SF1">
    <property type="entry name" value="CYTOCHROME C BIOGENESIS B-RELATED"/>
    <property type="match status" value="1"/>
</dbReference>
<comment type="subcellular location">
    <subcellularLocation>
        <location evidence="1">Membrane</location>
        <topology evidence="1">Multi-pass membrane protein</topology>
    </subcellularLocation>
</comment>
<accession>A0ABM6RQ91</accession>
<proteinExistence type="inferred from homology"/>
<feature type="transmembrane region" description="Helical" evidence="8">
    <location>
        <begin position="47"/>
        <end position="66"/>
    </location>
</feature>
<evidence type="ECO:0000313" key="10">
    <source>
        <dbReference type="Proteomes" id="UP000325292"/>
    </source>
</evidence>
<evidence type="ECO:0000256" key="1">
    <source>
        <dbReference type="ARBA" id="ARBA00004141"/>
    </source>
</evidence>
<name>A0ABM6RQ91_9FIRM</name>
<organism evidence="9 10">
    <name type="scientific">Sulfobacillus thermotolerans</name>
    <dbReference type="NCBI Taxonomy" id="338644"/>
    <lineage>
        <taxon>Bacteria</taxon>
        <taxon>Bacillati</taxon>
        <taxon>Bacillota</taxon>
        <taxon>Clostridia</taxon>
        <taxon>Eubacteriales</taxon>
        <taxon>Clostridiales Family XVII. Incertae Sedis</taxon>
        <taxon>Sulfobacillus</taxon>
    </lineage>
</organism>
<feature type="transmembrane region" description="Helical" evidence="8">
    <location>
        <begin position="122"/>
        <end position="143"/>
    </location>
</feature>
<dbReference type="Pfam" id="PF03379">
    <property type="entry name" value="CcmB"/>
    <property type="match status" value="1"/>
</dbReference>
<dbReference type="PRINTS" id="PR01414">
    <property type="entry name" value="CCMBBIOGNSIS"/>
</dbReference>
<evidence type="ECO:0000256" key="4">
    <source>
        <dbReference type="ARBA" id="ARBA00022692"/>
    </source>
</evidence>
<evidence type="ECO:0000256" key="2">
    <source>
        <dbReference type="ARBA" id="ARBA00010544"/>
    </source>
</evidence>
<dbReference type="PANTHER" id="PTHR30070">
    <property type="entry name" value="HEME EXPORTER PROTEIN B"/>
    <property type="match status" value="1"/>
</dbReference>
<keyword evidence="5" id="KW-0201">Cytochrome c-type biogenesis</keyword>
<protein>
    <submittedName>
        <fullName evidence="9">Cytochrome C biogenesis protein CcmB</fullName>
    </submittedName>
</protein>
<evidence type="ECO:0000256" key="6">
    <source>
        <dbReference type="ARBA" id="ARBA00022989"/>
    </source>
</evidence>
<dbReference type="Proteomes" id="UP000325292">
    <property type="component" value="Chromosome"/>
</dbReference>
<evidence type="ECO:0000256" key="7">
    <source>
        <dbReference type="ARBA" id="ARBA00023136"/>
    </source>
</evidence>
<feature type="transmembrane region" description="Helical" evidence="8">
    <location>
        <begin position="187"/>
        <end position="209"/>
    </location>
</feature>
<keyword evidence="7 8" id="KW-0472">Membrane</keyword>
<feature type="transmembrane region" description="Helical" evidence="8">
    <location>
        <begin position="16"/>
        <end position="35"/>
    </location>
</feature>
<reference evidence="9 10" key="1">
    <citation type="journal article" date="2019" name="Sci. Rep.">
        <title>Sulfobacillus thermotolerans: new insights into resistance and metabolic capacities of acidophilic chemolithotrophs.</title>
        <authorList>
            <person name="Panyushkina A.E."/>
            <person name="Babenko V.V."/>
            <person name="Nikitina A.S."/>
            <person name="Selezneva O.V."/>
            <person name="Tsaplina I.A."/>
            <person name="Letarova M.A."/>
            <person name="Kostryukova E.S."/>
            <person name="Letarov A.V."/>
        </authorList>
    </citation>
    <scope>NUCLEOTIDE SEQUENCE [LARGE SCALE GENOMIC DNA]</scope>
    <source>
        <strain evidence="9 10">Kr1</strain>
    </source>
</reference>
<dbReference type="InterPro" id="IPR003544">
    <property type="entry name" value="Cyt_c_biogenesis_CcmB"/>
</dbReference>
<feature type="transmembrane region" description="Helical" evidence="8">
    <location>
        <begin position="155"/>
        <end position="175"/>
    </location>
</feature>
<keyword evidence="10" id="KW-1185">Reference proteome</keyword>
<feature type="transmembrane region" description="Helical" evidence="8">
    <location>
        <begin position="87"/>
        <end position="110"/>
    </location>
</feature>
<evidence type="ECO:0000256" key="3">
    <source>
        <dbReference type="ARBA" id="ARBA00022448"/>
    </source>
</evidence>
<gene>
    <name evidence="9" type="ORF">BXT84_05370</name>
</gene>
<dbReference type="EMBL" id="CP019454">
    <property type="protein sequence ID" value="AUW93449.1"/>
    <property type="molecule type" value="Genomic_DNA"/>
</dbReference>
<keyword evidence="4 8" id="KW-0812">Transmembrane</keyword>
<evidence type="ECO:0000256" key="8">
    <source>
        <dbReference type="SAM" id="Phobius"/>
    </source>
</evidence>
<evidence type="ECO:0000313" key="9">
    <source>
        <dbReference type="EMBL" id="AUW93449.1"/>
    </source>
</evidence>
<evidence type="ECO:0000256" key="5">
    <source>
        <dbReference type="ARBA" id="ARBA00022748"/>
    </source>
</evidence>
<keyword evidence="3" id="KW-0813">Transport</keyword>